<dbReference type="NCBIfam" id="TIGR03435">
    <property type="entry name" value="Soli_TIGR03435"/>
    <property type="match status" value="1"/>
</dbReference>
<dbReference type="RefSeq" id="WP_147648025.1">
    <property type="nucleotide sequence ID" value="NZ_CP042806.1"/>
</dbReference>
<feature type="chain" id="PRO_5023079102" evidence="1">
    <location>
        <begin position="19"/>
        <end position="272"/>
    </location>
</feature>
<keyword evidence="1" id="KW-0732">Signal</keyword>
<gene>
    <name evidence="2" type="ORF">FTW19_12940</name>
</gene>
<evidence type="ECO:0000313" key="3">
    <source>
        <dbReference type="Proteomes" id="UP000321820"/>
    </source>
</evidence>
<keyword evidence="3" id="KW-1185">Reference proteome</keyword>
<feature type="signal peptide" evidence="1">
    <location>
        <begin position="1"/>
        <end position="18"/>
    </location>
</feature>
<dbReference type="Proteomes" id="UP000321820">
    <property type="component" value="Chromosome"/>
</dbReference>
<dbReference type="AlphaFoldDB" id="A0A5B9EEU8"/>
<name>A0A5B9EEU8_9BACT</name>
<dbReference type="KEGG" id="talb:FTW19_12940"/>
<accession>A0A5B9EEU8</accession>
<reference evidence="2 3" key="1">
    <citation type="submission" date="2019-08" db="EMBL/GenBank/DDBJ databases">
        <title>Complete genome sequence of Terriglobus albidus strain ORNL.</title>
        <authorList>
            <person name="Podar M."/>
        </authorList>
    </citation>
    <scope>NUCLEOTIDE SEQUENCE [LARGE SCALE GENOMIC DNA]</scope>
    <source>
        <strain evidence="2 3">ORNL</strain>
    </source>
</reference>
<organism evidence="2 3">
    <name type="scientific">Terriglobus albidus</name>
    <dbReference type="NCBI Taxonomy" id="1592106"/>
    <lineage>
        <taxon>Bacteria</taxon>
        <taxon>Pseudomonadati</taxon>
        <taxon>Acidobacteriota</taxon>
        <taxon>Terriglobia</taxon>
        <taxon>Terriglobales</taxon>
        <taxon>Acidobacteriaceae</taxon>
        <taxon>Terriglobus</taxon>
    </lineage>
</organism>
<dbReference type="EMBL" id="CP042806">
    <property type="protein sequence ID" value="QEE28827.1"/>
    <property type="molecule type" value="Genomic_DNA"/>
</dbReference>
<sequence length="272" mass="29951">MIRRFLITALAASTATLAATAVLSAQQTSTPRPKFDGFEVATVKPIEHNPQGGRYFRMESNNRFVARDYTLKLLIAAAYDLNPRTISGGPDWLDSEHYNIDALTPGDIKPVRTEQMAMLRSLLTERFHLAFHREQKDFSIYELTVAPHGAKLKPSTMKADDPPALIATVYPPSKIVLPARNATVGELAAMMQRAMLDRPVVDKTGLTGRYDFDLEWAPDETQFGGEVPRASNDAPSPPLFIALQEQLGLRIVATHGPVSALVVDKAEKPTDN</sequence>
<protein>
    <submittedName>
        <fullName evidence="2">TIGR03435 family protein</fullName>
    </submittedName>
</protein>
<dbReference type="OrthoDB" id="113250at2"/>
<evidence type="ECO:0000313" key="2">
    <source>
        <dbReference type="EMBL" id="QEE28827.1"/>
    </source>
</evidence>
<dbReference type="InterPro" id="IPR017801">
    <property type="entry name" value="DUF3738"/>
</dbReference>
<dbReference type="Pfam" id="PF12543">
    <property type="entry name" value="DUF3738"/>
    <property type="match status" value="1"/>
</dbReference>
<evidence type="ECO:0000256" key="1">
    <source>
        <dbReference type="SAM" id="SignalP"/>
    </source>
</evidence>
<proteinExistence type="predicted"/>